<feature type="compositionally biased region" description="Low complexity" evidence="3">
    <location>
        <begin position="441"/>
        <end position="452"/>
    </location>
</feature>
<feature type="compositionally biased region" description="Acidic residues" evidence="3">
    <location>
        <begin position="949"/>
        <end position="966"/>
    </location>
</feature>
<feature type="compositionally biased region" description="Low complexity" evidence="3">
    <location>
        <begin position="882"/>
        <end position="891"/>
    </location>
</feature>
<keyword evidence="1 2" id="KW-1015">Disulfide bond</keyword>
<evidence type="ECO:0000313" key="6">
    <source>
        <dbReference type="EMBL" id="KAI9554666.1"/>
    </source>
</evidence>
<proteinExistence type="predicted"/>
<feature type="disulfide bond" evidence="2">
    <location>
        <begin position="637"/>
        <end position="654"/>
    </location>
</feature>
<name>A0AAD5L293_9CRUS</name>
<gene>
    <name evidence="6" type="ORF">GHT06_019939</name>
</gene>
<feature type="compositionally biased region" description="Low complexity" evidence="3">
    <location>
        <begin position="1404"/>
        <end position="1417"/>
    </location>
</feature>
<feature type="signal peptide" evidence="4">
    <location>
        <begin position="1"/>
        <end position="18"/>
    </location>
</feature>
<sequence length="1794" mass="197762">MLSLPLIAVCVVALFTSAGILESFSRGLQAAAFHNMYRPVQNPPQTTTEQTPVTDVANDWQMNSSSTYMPTLSGAQQRVDLCEGNILVPLSSVKKELTFKSTQFPFKRSVPLLCSWNVKVDNKCRRGRVTMVINERSRLSGDRRCTKGYYRVSPFMKEAKICGRINTVPAFQWYVEDQQPENVTITLKHNGLNDGYSEGLGECLTEASDMTTSKAIKYYSHWLHELSKSQSASTGALTVVLPFVTLDQMPLQADSAHLANASNSEPEAVIQPLQNVATVTPPLPDNNTTHQIANSSALQALSNQTVTVTVGVDKNATAPVQLTMNVTEMPIKVSQKTTGRPSLTNDRKAPSYAIDFKVPEDDSEIPWLIVESLKPIPSPLEMYPDILSRQPVTKRPAPATPVSHGDNHDIPWLILKSPDSSPSVPTTRPPTTKHSSPTLVPIRRPLPTTARPTTHRWPMRQSVQPSNRLSSFIRPHRPKGPVRPQVRPTTSIDHQGIPWLILKSPDPSIIDSFLLGLHSVSAATAINGQQQSSPQSIPADQTGNYNSTGYLHTNSSSVYVPTADGGHLRVDLCEGDIVVPLSFDVQKEMVIKSTSFPFKRSTPLVCSWNVRATTNCRRGLITMTINERSRLADVDGCRNGYYTVSPFMENAKICGRINTVPVFRWYVEHEQPENVTITLRHIGLDDGYSEGLSFNLSGDCLPNRDDTTISKAWQSYGNWLRQLSQMQLTTAGGPTVVLPSVSTTQSNFSNESTPILNAEDVVDTTIAPPLDTTTTTTQIPESSSPISSSLETSLQSNVSNTSTFPTVHPPRENVTSLLNSTLNSSDVLPSAQLTTQQPSHSPQITKGPVNLAPEDHDDIPWLILKPLGESLAQVHPTPSPRPSSTKRPTTVKPGVVVVPANILPNNIQPAKNVYNTEPEIPWLILKTPDRNQLSVELDSSKKRPSDQLDVVEEDPNPFYDYDENPDSSENGPALILDSDPDVDYSLQTPETDSSYFAGHDIDDHVQKVQTAGNAIPWLISKTRNPPSKHYLPFTRNAVTNVQLSPFNSRTPSMTWSLRKSAKKPLVHRVSADFVPIDAVDADQPKDSSDKSALDEPVVTMNPLHDTVPTPATKHAPIECLLGLNRPLHLYLFHFSRYYLNHKKKSPSKSITGHREWPSNSSSTVVPTADGGQLIVDMCEANIVIPLTSQRAAKRNFTVKSTQFPFKRSTPLICSWNVKVSKSCRRGLVTMSINERSRLAGDQGCLNGYYTVSPIMDDIKMCGRVNYIPALQWYVEDQQPEVTISLKHAGLNDGYSEGLAFTLSGECLSEESDMTQSKATKTYNHWLQQIAGQSLKFGVPTIALPDGLDLESIRDYSDSETDDTDELIDLSTTTMSPNVTDKKPPKKNGLDFDLETPWHLLKNQSAPTTTASPVSTSPKPQPPAVNTTNSEPHPIIHLTYQTLNQTIPLTTAPAPKKVLVPTKPPAKPAALTDLFNLETPWHVLKNQSLMATVPPPKKNSTTPSPAQTVELILESLIAHSLCIMEMRQPSLVQTLFILGFVFSFTSAGILQRIQQIPNPISSFLLGWKEANGTDTGDDESEVESALPPLLPSVLPNVTNYSHYKSEGLTVSSTVVVPTADGGHRNVDLCEGNILVPLSNDRNTLIEETFKSTKFPYERSTPLICSWNVRVSDNCRRGLVTMTINKRSRLAEVEGCTKGYYRVSPFMKEAKICGRIETVPAFQWYVEDQQPENVTISLRHVGLNDGYWEGLSFTLSGECLPNKSDLSISKAVKSYSNWLHQLSRESEALDLVVVTQ</sequence>
<feature type="domain" description="CUB" evidence="5">
    <location>
        <begin position="1628"/>
        <end position="1713"/>
    </location>
</feature>
<feature type="domain" description="CUB" evidence="5">
    <location>
        <begin position="82"/>
        <end position="164"/>
    </location>
</feature>
<evidence type="ECO:0000256" key="2">
    <source>
        <dbReference type="PROSITE-ProRule" id="PRU00059"/>
    </source>
</evidence>
<feature type="region of interest" description="Disordered" evidence="3">
    <location>
        <begin position="872"/>
        <end position="891"/>
    </location>
</feature>
<feature type="compositionally biased region" description="Polar residues" evidence="3">
    <location>
        <begin position="461"/>
        <end position="470"/>
    </location>
</feature>
<evidence type="ECO:0000259" key="5">
    <source>
        <dbReference type="PROSITE" id="PS01180"/>
    </source>
</evidence>
<feature type="disulfide bond" evidence="2">
    <location>
        <begin position="145"/>
        <end position="162"/>
    </location>
</feature>
<feature type="region of interest" description="Disordered" evidence="3">
    <location>
        <begin position="935"/>
        <end position="982"/>
    </location>
</feature>
<accession>A0AAD5L293</accession>
<feature type="disulfide bond" evidence="2">
    <location>
        <begin position="1694"/>
        <end position="1711"/>
    </location>
</feature>
<feature type="compositionally biased region" description="Low complexity" evidence="3">
    <location>
        <begin position="417"/>
        <end position="432"/>
    </location>
</feature>
<protein>
    <recommendedName>
        <fullName evidence="5">CUB domain-containing protein</fullName>
    </recommendedName>
</protein>
<evidence type="ECO:0000313" key="7">
    <source>
        <dbReference type="Proteomes" id="UP000820818"/>
    </source>
</evidence>
<feature type="region of interest" description="Disordered" evidence="3">
    <location>
        <begin position="416"/>
        <end position="490"/>
    </location>
</feature>
<dbReference type="InterPro" id="IPR000859">
    <property type="entry name" value="CUB_dom"/>
</dbReference>
<dbReference type="EMBL" id="WJBH02000008">
    <property type="protein sequence ID" value="KAI9554666.1"/>
    <property type="molecule type" value="Genomic_DNA"/>
</dbReference>
<feature type="chain" id="PRO_5041938553" description="CUB domain-containing protein" evidence="4">
    <location>
        <begin position="19"/>
        <end position="1794"/>
    </location>
</feature>
<evidence type="ECO:0000256" key="4">
    <source>
        <dbReference type="SAM" id="SignalP"/>
    </source>
</evidence>
<dbReference type="PROSITE" id="PS01180">
    <property type="entry name" value="CUB"/>
    <property type="match status" value="3"/>
</dbReference>
<feature type="compositionally biased region" description="Acidic residues" evidence="3">
    <location>
        <begin position="1357"/>
        <end position="1367"/>
    </location>
</feature>
<reference evidence="6 7" key="1">
    <citation type="submission" date="2022-05" db="EMBL/GenBank/DDBJ databases">
        <title>A multi-omics perspective on studying reproductive biology in Daphnia sinensis.</title>
        <authorList>
            <person name="Jia J."/>
        </authorList>
    </citation>
    <scope>NUCLEOTIDE SEQUENCE [LARGE SCALE GENOMIC DNA]</scope>
    <source>
        <strain evidence="6 7">WSL</strain>
    </source>
</reference>
<comment type="caution">
    <text evidence="6">The sequence shown here is derived from an EMBL/GenBank/DDBJ whole genome shotgun (WGS) entry which is preliminary data.</text>
</comment>
<comment type="caution">
    <text evidence="2">Lacks conserved residue(s) required for the propagation of feature annotation.</text>
</comment>
<keyword evidence="4" id="KW-0732">Signal</keyword>
<feature type="region of interest" description="Disordered" evidence="3">
    <location>
        <begin position="1404"/>
        <end position="1431"/>
    </location>
</feature>
<feature type="domain" description="CUB" evidence="5">
    <location>
        <begin position="573"/>
        <end position="701"/>
    </location>
</feature>
<keyword evidence="7" id="KW-1185">Reference proteome</keyword>
<dbReference type="Proteomes" id="UP000820818">
    <property type="component" value="Linkage Group LG8"/>
</dbReference>
<evidence type="ECO:0000256" key="1">
    <source>
        <dbReference type="ARBA" id="ARBA00023157"/>
    </source>
</evidence>
<evidence type="ECO:0000256" key="3">
    <source>
        <dbReference type="SAM" id="MobiDB-lite"/>
    </source>
</evidence>
<feature type="region of interest" description="Disordered" evidence="3">
    <location>
        <begin position="1355"/>
        <end position="1392"/>
    </location>
</feature>
<organism evidence="6 7">
    <name type="scientific">Daphnia sinensis</name>
    <dbReference type="NCBI Taxonomy" id="1820382"/>
    <lineage>
        <taxon>Eukaryota</taxon>
        <taxon>Metazoa</taxon>
        <taxon>Ecdysozoa</taxon>
        <taxon>Arthropoda</taxon>
        <taxon>Crustacea</taxon>
        <taxon>Branchiopoda</taxon>
        <taxon>Diplostraca</taxon>
        <taxon>Cladocera</taxon>
        <taxon>Anomopoda</taxon>
        <taxon>Daphniidae</taxon>
        <taxon>Daphnia</taxon>
        <taxon>Daphnia similis group</taxon>
    </lineage>
</organism>